<dbReference type="Pfam" id="PF02518">
    <property type="entry name" value="HATPase_c"/>
    <property type="match status" value="1"/>
</dbReference>
<reference evidence="8" key="1">
    <citation type="submission" date="2016-12" db="EMBL/GenBank/DDBJ databases">
        <authorList>
            <person name="Gulvik C.A."/>
        </authorList>
    </citation>
    <scope>NUCLEOTIDE SEQUENCE [LARGE SCALE GENOMIC DNA]</scope>
    <source>
        <strain evidence="8">NED12-00049-6B</strain>
    </source>
</reference>
<keyword evidence="5" id="KW-0812">Transmembrane</keyword>
<proteinExistence type="predicted"/>
<evidence type="ECO:0000256" key="1">
    <source>
        <dbReference type="ARBA" id="ARBA00004370"/>
    </source>
</evidence>
<dbReference type="Gene3D" id="3.30.565.10">
    <property type="entry name" value="Histidine kinase-like ATPase, C-terminal domain"/>
    <property type="match status" value="1"/>
</dbReference>
<dbReference type="EMBL" id="MSJM01000005">
    <property type="protein sequence ID" value="OLF47704.1"/>
    <property type="molecule type" value="Genomic_DNA"/>
</dbReference>
<feature type="transmembrane region" description="Helical" evidence="5">
    <location>
        <begin position="246"/>
        <end position="267"/>
    </location>
</feature>
<comment type="subcellular location">
    <subcellularLocation>
        <location evidence="1">Membrane</location>
    </subcellularLocation>
</comment>
<dbReference type="InterPro" id="IPR003594">
    <property type="entry name" value="HATPase_dom"/>
</dbReference>
<keyword evidence="5" id="KW-1133">Transmembrane helix</keyword>
<keyword evidence="4 7" id="KW-0418">Kinase</keyword>
<evidence type="ECO:0000256" key="3">
    <source>
        <dbReference type="ARBA" id="ARBA00022679"/>
    </source>
</evidence>
<sequence>MKRFWLNSLLRIYASVMIVIMLFIACLLAYSNWHIKDQEAQRVVHHVSGRMSDEVEYYYRRSTQVVESLTQSAIQLEGLYKYFSLSPSEYVSWLLNTDAPRGIDPSIHRNILTIYMQNEAIEGIAIALNDYKTVFVSSRQRKSGRQIEAESFTPDPQAFPILMYDKLSEQVIGTAYVTVNEEVFRRLAENTTIPLIIRITSPYEQVMMILTENQTMEVSEWLSRETAHDYRVDIALPKGYLFRSNFVETLGIVGTSLVLSGILYLLLKRVFKNYQVQVSDIVETMQVISQGDSVRRINVETKERELLLIADNTNQMLDNLNQNLHDIYQLQLSQKDANLRALQAQINPHFMYNTLEFIRMYAVVHDQDELADIIYEFSSLLRNNISDEKTTTLEQELEFCRKYSYLCMMRYPKSVAYDYKIAPELRTFRIPKFSIQPLVENYFAHGIEHDRYNNAISVKVFQRNGGIEILIRDNGKGMTEEVLKRLQATLQQRRFVHNAEQRSIGIVNVHERFVLFFGDRYEIQLHSEEGLGVTYRIFIRQEESA</sequence>
<dbReference type="AlphaFoldDB" id="A0A1Q8E7D0"/>
<keyword evidence="2" id="KW-0597">Phosphoprotein</keyword>
<dbReference type="GO" id="GO:0016020">
    <property type="term" value="C:membrane"/>
    <property type="evidence" value="ECO:0007669"/>
    <property type="project" value="UniProtKB-SubCell"/>
</dbReference>
<evidence type="ECO:0000259" key="6">
    <source>
        <dbReference type="PROSITE" id="PS50885"/>
    </source>
</evidence>
<dbReference type="PANTHER" id="PTHR42713">
    <property type="entry name" value="HISTIDINE KINASE-RELATED"/>
    <property type="match status" value="1"/>
</dbReference>
<feature type="domain" description="HAMP" evidence="6">
    <location>
        <begin position="272"/>
        <end position="325"/>
    </location>
</feature>
<evidence type="ECO:0000313" key="8">
    <source>
        <dbReference type="Proteomes" id="UP000186890"/>
    </source>
</evidence>
<organism evidence="7 8">
    <name type="scientific">Streptococcus cuniculi</name>
    <dbReference type="NCBI Taxonomy" id="1432788"/>
    <lineage>
        <taxon>Bacteria</taxon>
        <taxon>Bacillati</taxon>
        <taxon>Bacillota</taxon>
        <taxon>Bacilli</taxon>
        <taxon>Lactobacillales</taxon>
        <taxon>Streptococcaceae</taxon>
        <taxon>Streptococcus</taxon>
    </lineage>
</organism>
<accession>A0A1Q8E7D0</accession>
<comment type="caution">
    <text evidence="7">The sequence shown here is derived from an EMBL/GenBank/DDBJ whole genome shotgun (WGS) entry which is preliminary data.</text>
</comment>
<protein>
    <submittedName>
        <fullName evidence="7">Sensor histidine kinase</fullName>
    </submittedName>
</protein>
<dbReference type="PANTHER" id="PTHR42713:SF2">
    <property type="entry name" value="TWO-COMPONENT SENSOR KINASE YESM"/>
    <property type="match status" value="1"/>
</dbReference>
<evidence type="ECO:0000256" key="2">
    <source>
        <dbReference type="ARBA" id="ARBA00022553"/>
    </source>
</evidence>
<dbReference type="OrthoDB" id="9776552at2"/>
<dbReference type="PROSITE" id="PS50885">
    <property type="entry name" value="HAMP"/>
    <property type="match status" value="1"/>
</dbReference>
<dbReference type="InterPro" id="IPR051552">
    <property type="entry name" value="HptR"/>
</dbReference>
<dbReference type="Proteomes" id="UP000186890">
    <property type="component" value="Unassembled WGS sequence"/>
</dbReference>
<dbReference type="InterPro" id="IPR010559">
    <property type="entry name" value="Sig_transdc_His_kin_internal"/>
</dbReference>
<evidence type="ECO:0000256" key="5">
    <source>
        <dbReference type="SAM" id="Phobius"/>
    </source>
</evidence>
<evidence type="ECO:0000256" key="4">
    <source>
        <dbReference type="ARBA" id="ARBA00022777"/>
    </source>
</evidence>
<name>A0A1Q8E7D0_9STRE</name>
<keyword evidence="3" id="KW-0808">Transferase</keyword>
<dbReference type="RefSeq" id="WP_075105011.1">
    <property type="nucleotide sequence ID" value="NZ_MSJM01000005.1"/>
</dbReference>
<dbReference type="SUPFAM" id="SSF55874">
    <property type="entry name" value="ATPase domain of HSP90 chaperone/DNA topoisomerase II/histidine kinase"/>
    <property type="match status" value="1"/>
</dbReference>
<keyword evidence="8" id="KW-1185">Reference proteome</keyword>
<gene>
    <name evidence="7" type="ORF">BU202_06645</name>
</gene>
<dbReference type="InterPro" id="IPR036890">
    <property type="entry name" value="HATPase_C_sf"/>
</dbReference>
<dbReference type="GO" id="GO:0000155">
    <property type="term" value="F:phosphorelay sensor kinase activity"/>
    <property type="evidence" value="ECO:0007669"/>
    <property type="project" value="InterPro"/>
</dbReference>
<dbReference type="InterPro" id="IPR003660">
    <property type="entry name" value="HAMP_dom"/>
</dbReference>
<dbReference type="Pfam" id="PF06580">
    <property type="entry name" value="His_kinase"/>
    <property type="match status" value="1"/>
</dbReference>
<feature type="transmembrane region" description="Helical" evidence="5">
    <location>
        <begin position="12"/>
        <end position="33"/>
    </location>
</feature>
<evidence type="ECO:0000313" key="7">
    <source>
        <dbReference type="EMBL" id="OLF47704.1"/>
    </source>
</evidence>
<dbReference type="PROSITE" id="PS51257">
    <property type="entry name" value="PROKAR_LIPOPROTEIN"/>
    <property type="match status" value="1"/>
</dbReference>
<keyword evidence="5" id="KW-0472">Membrane</keyword>